<feature type="chain" id="PRO_5020328936" evidence="2">
    <location>
        <begin position="22"/>
        <end position="415"/>
    </location>
</feature>
<accession>A0A4U0U012</accession>
<keyword evidence="2" id="KW-0732">Signal</keyword>
<sequence length="415" mass="44614">MNSRGLVSVFATLATITAVQAQGLSASPISQQPAPSQASVREQVVQDGNRVVPFRTCADVTCTDQSDFDTAGVCYETERYAVGVGIYPNAVDLTSDTNLTLALINGASDAASWQSVWEDEGFEDDRDYTGFNPPAIRHQLFVGAPADFDLREANPGCALMLLGRGQPFPVDDAIAYPLNSGTSYTEFLDEAYQIVTNTSWCPSRLYLQFSSIANYTREFRYTANSSLPRCDALAAYVEERIRESGGRYIEPYFTGFGSRGRPVSIEVIGGAISGPDASRESRGPARPRDRRYSIDSSGQQIGSEDCLPVLPESYGFYNVSTALMPLYPELPPKSNSDMFGSLGGRNGSTVVFTAVYSDGADSDPDVQYLCMSMLDPMGAGLPWQSFLLATSGGTSIGPTPLLVVVAAAIALALHF</sequence>
<keyword evidence="4" id="KW-1185">Reference proteome</keyword>
<dbReference type="Proteomes" id="UP000308549">
    <property type="component" value="Unassembled WGS sequence"/>
</dbReference>
<dbReference type="AlphaFoldDB" id="A0A4U0U012"/>
<gene>
    <name evidence="3" type="ORF">B0A50_04833</name>
</gene>
<reference evidence="3 4" key="1">
    <citation type="submission" date="2017-03" db="EMBL/GenBank/DDBJ databases">
        <title>Genomes of endolithic fungi from Antarctica.</title>
        <authorList>
            <person name="Coleine C."/>
            <person name="Masonjones S."/>
            <person name="Stajich J.E."/>
        </authorList>
    </citation>
    <scope>NUCLEOTIDE SEQUENCE [LARGE SCALE GENOMIC DNA]</scope>
    <source>
        <strain evidence="3 4">CCFEE 6315</strain>
    </source>
</reference>
<dbReference type="OrthoDB" id="3695070at2759"/>
<comment type="caution">
    <text evidence="3">The sequence shown here is derived from an EMBL/GenBank/DDBJ whole genome shotgun (WGS) entry which is preliminary data.</text>
</comment>
<evidence type="ECO:0000256" key="1">
    <source>
        <dbReference type="SAM" id="MobiDB-lite"/>
    </source>
</evidence>
<name>A0A4U0U012_9PEZI</name>
<proteinExistence type="predicted"/>
<feature type="signal peptide" evidence="2">
    <location>
        <begin position="1"/>
        <end position="21"/>
    </location>
</feature>
<evidence type="ECO:0000313" key="4">
    <source>
        <dbReference type="Proteomes" id="UP000308549"/>
    </source>
</evidence>
<feature type="compositionally biased region" description="Basic and acidic residues" evidence="1">
    <location>
        <begin position="277"/>
        <end position="293"/>
    </location>
</feature>
<dbReference type="EMBL" id="NAJL01000021">
    <property type="protein sequence ID" value="TKA27732.1"/>
    <property type="molecule type" value="Genomic_DNA"/>
</dbReference>
<organism evidence="3 4">
    <name type="scientific">Salinomyces thailandicus</name>
    <dbReference type="NCBI Taxonomy" id="706561"/>
    <lineage>
        <taxon>Eukaryota</taxon>
        <taxon>Fungi</taxon>
        <taxon>Dikarya</taxon>
        <taxon>Ascomycota</taxon>
        <taxon>Pezizomycotina</taxon>
        <taxon>Dothideomycetes</taxon>
        <taxon>Dothideomycetidae</taxon>
        <taxon>Mycosphaerellales</taxon>
        <taxon>Teratosphaeriaceae</taxon>
        <taxon>Salinomyces</taxon>
    </lineage>
</organism>
<feature type="region of interest" description="Disordered" evidence="1">
    <location>
        <begin position="271"/>
        <end position="299"/>
    </location>
</feature>
<protein>
    <submittedName>
        <fullName evidence="3">Uncharacterized protein</fullName>
    </submittedName>
</protein>
<evidence type="ECO:0000313" key="3">
    <source>
        <dbReference type="EMBL" id="TKA27732.1"/>
    </source>
</evidence>
<evidence type="ECO:0000256" key="2">
    <source>
        <dbReference type="SAM" id="SignalP"/>
    </source>
</evidence>